<dbReference type="Pfam" id="PF11637">
    <property type="entry name" value="UvsW-1"/>
    <property type="match status" value="1"/>
</dbReference>
<dbReference type="GO" id="GO:0004386">
    <property type="term" value="F:helicase activity"/>
    <property type="evidence" value="ECO:0007669"/>
    <property type="project" value="UniProtKB-KW"/>
</dbReference>
<name>A0A2S1GQ53_9CAUD</name>
<proteinExistence type="predicted"/>
<evidence type="ECO:0000313" key="3">
    <source>
        <dbReference type="Proteomes" id="UP000246202"/>
    </source>
</evidence>
<sequence length="96" mass="11202">MLLEFKQFLYEASIDEFMGKIASCQTLEGLEELEAYYKKRVKDCQTLEGLEELEAYYKKRVKETELKDTDDISVRDALAGKRAELEDSDDEVEESF</sequence>
<dbReference type="InterPro" id="IPR020975">
    <property type="entry name" value="UvsW.1_dom"/>
</dbReference>
<dbReference type="EMBL" id="MH051915">
    <property type="protein sequence ID" value="AWD91499.1"/>
    <property type="molecule type" value="Genomic_DNA"/>
</dbReference>
<evidence type="ECO:0000259" key="1">
    <source>
        <dbReference type="Pfam" id="PF11637"/>
    </source>
</evidence>
<keyword evidence="2" id="KW-0067">ATP-binding</keyword>
<keyword evidence="2" id="KW-0378">Hydrolase</keyword>
<reference evidence="2 3" key="1">
    <citation type="submission" date="2018-03" db="EMBL/GenBank/DDBJ databases">
        <title>Complete genome sequence analysis of Enterobacteria phage IME339.</title>
        <authorList>
            <person name="Li P."/>
            <person name="Wang J."/>
            <person name="Tong Y."/>
        </authorList>
    </citation>
    <scope>NUCLEOTIDE SEQUENCE [LARGE SCALE GENOMIC DNA]</scope>
</reference>
<feature type="domain" description="UvsW.1" evidence="1">
    <location>
        <begin position="41"/>
        <end position="88"/>
    </location>
</feature>
<accession>A0A2S1GQ53</accession>
<protein>
    <submittedName>
        <fullName evidence="2">DNA helicase</fullName>
    </submittedName>
</protein>
<evidence type="ECO:0000313" key="2">
    <source>
        <dbReference type="EMBL" id="AWD91499.1"/>
    </source>
</evidence>
<dbReference type="InterPro" id="IPR038341">
    <property type="entry name" value="UvsW.1-like_sf"/>
</dbReference>
<dbReference type="GeneID" id="65112115"/>
<keyword evidence="2" id="KW-0347">Helicase</keyword>
<dbReference type="Gene3D" id="1.20.1280.210">
    <property type="match status" value="2"/>
</dbReference>
<organism evidence="2 3">
    <name type="scientific">Enterobacteria phage vB_EcoM_IME339</name>
    <dbReference type="NCBI Taxonomy" id="2163889"/>
    <lineage>
        <taxon>Viruses</taxon>
        <taxon>Duplodnaviria</taxon>
        <taxon>Heunggongvirae</taxon>
        <taxon>Uroviricota</taxon>
        <taxon>Caudoviricetes</taxon>
        <taxon>Pantevenvirales</taxon>
        <taxon>Straboviridae</taxon>
        <taxon>Tevenvirinae</taxon>
        <taxon>Tequatrovirus</taxon>
        <taxon>Tequatrovirus ecomim339</taxon>
    </lineage>
</organism>
<dbReference type="RefSeq" id="YP_010094506.1">
    <property type="nucleotide sequence ID" value="NC_055741.1"/>
</dbReference>
<keyword evidence="3" id="KW-1185">Reference proteome</keyword>
<dbReference type="KEGG" id="vg:65112115"/>
<dbReference type="Proteomes" id="UP000246202">
    <property type="component" value="Segment"/>
</dbReference>
<keyword evidence="2" id="KW-0547">Nucleotide-binding</keyword>